<evidence type="ECO:0000256" key="3">
    <source>
        <dbReference type="ARBA" id="ARBA00022729"/>
    </source>
</evidence>
<proteinExistence type="inferred from homology"/>
<feature type="domain" description="RagB/SusD" evidence="6">
    <location>
        <begin position="311"/>
        <end position="463"/>
    </location>
</feature>
<dbReference type="OrthoDB" id="1147023at2"/>
<feature type="domain" description="SusD-like N-terminal" evidence="7">
    <location>
        <begin position="19"/>
        <end position="221"/>
    </location>
</feature>
<dbReference type="InterPro" id="IPR033985">
    <property type="entry name" value="SusD-like_N"/>
</dbReference>
<dbReference type="Pfam" id="PF07980">
    <property type="entry name" value="SusD_RagB"/>
    <property type="match status" value="1"/>
</dbReference>
<evidence type="ECO:0000256" key="5">
    <source>
        <dbReference type="ARBA" id="ARBA00023237"/>
    </source>
</evidence>
<dbReference type="AlphaFoldDB" id="U2HVR7"/>
<keyword evidence="3" id="KW-0732">Signal</keyword>
<dbReference type="InterPro" id="IPR011990">
    <property type="entry name" value="TPR-like_helical_dom_sf"/>
</dbReference>
<dbReference type="STRING" id="1346330.M472_12600"/>
<evidence type="ECO:0000256" key="4">
    <source>
        <dbReference type="ARBA" id="ARBA00023136"/>
    </source>
</evidence>
<dbReference type="GO" id="GO:0009279">
    <property type="term" value="C:cell outer membrane"/>
    <property type="evidence" value="ECO:0007669"/>
    <property type="project" value="UniProtKB-SubCell"/>
</dbReference>
<dbReference type="Gene3D" id="1.25.40.390">
    <property type="match status" value="1"/>
</dbReference>
<dbReference type="SUPFAM" id="SSF48452">
    <property type="entry name" value="TPR-like"/>
    <property type="match status" value="1"/>
</dbReference>
<evidence type="ECO:0000313" key="8">
    <source>
        <dbReference type="EMBL" id="ERJ59612.1"/>
    </source>
</evidence>
<keyword evidence="4" id="KW-0472">Membrane</keyword>
<comment type="subcellular location">
    <subcellularLocation>
        <location evidence="1">Cell outer membrane</location>
    </subcellularLocation>
</comment>
<dbReference type="InterPro" id="IPR012944">
    <property type="entry name" value="SusD_RagB_dom"/>
</dbReference>
<protein>
    <recommendedName>
        <fullName evidence="10">SusD-like N-terminal domain-containing protein</fullName>
    </recommendedName>
</protein>
<dbReference type="RefSeq" id="WP_021069945.1">
    <property type="nucleotide sequence ID" value="NZ_ATDL01000014.1"/>
</dbReference>
<name>U2HVR7_9SPHI</name>
<evidence type="ECO:0008006" key="10">
    <source>
        <dbReference type="Google" id="ProtNLM"/>
    </source>
</evidence>
<dbReference type="Proteomes" id="UP000016584">
    <property type="component" value="Unassembled WGS sequence"/>
</dbReference>
<sequence length="490" mass="56236">MKRYIFPLLIVVSLSGCDKYLDKDPDLRTDISTAEKMSELLTSAYSNANYFNMAESRTDNVTSNPEITTYVNTNTTGYFWNDLDDESQDAPNYFWNNTYKAIAAANHVLREIENAANPRQFNAQKGEALLCRAYGHFMLAQFFAKFYDPETDNSSPGIPYVTEPETTVNKKYERHTVDYVYQMIEKDLLEGLPLINDDSYKKPKFHFNSKAANAFASRFYLYKKEYDKVILHANRVLPETQAESQLRDLKGIYYGLGSTAYGYQYVSATENANLLLTETTSWYARQLSQQHYSMTGTLRADIYDKGITPRPNAYKTWIGSTYIHYVRKFNEIWITNSVNSTTGVGWAIAPLFTAEEVLFNRAEAYAYNQNAEQALKDINTFVKARVLDANYGAPYIINEDLIKSYYYGKNQAETITANELRDGIVKTCLQFRRMEFTSEGMRWFDILRHKLPVTHQTREGNTIKLKEDDAKKVIQLPALAISSGLDANPR</sequence>
<evidence type="ECO:0000256" key="2">
    <source>
        <dbReference type="ARBA" id="ARBA00006275"/>
    </source>
</evidence>
<organism evidence="8 9">
    <name type="scientific">Sphingobacterium paucimobilis HER1398</name>
    <dbReference type="NCBI Taxonomy" id="1346330"/>
    <lineage>
        <taxon>Bacteria</taxon>
        <taxon>Pseudomonadati</taxon>
        <taxon>Bacteroidota</taxon>
        <taxon>Sphingobacteriia</taxon>
        <taxon>Sphingobacteriales</taxon>
        <taxon>Sphingobacteriaceae</taxon>
        <taxon>Sphingobacterium</taxon>
    </lineage>
</organism>
<evidence type="ECO:0000259" key="7">
    <source>
        <dbReference type="Pfam" id="PF14322"/>
    </source>
</evidence>
<keyword evidence="5" id="KW-0998">Cell outer membrane</keyword>
<comment type="similarity">
    <text evidence="2">Belongs to the SusD family.</text>
</comment>
<accession>U2HVR7</accession>
<dbReference type="Pfam" id="PF14322">
    <property type="entry name" value="SusD-like_3"/>
    <property type="match status" value="1"/>
</dbReference>
<dbReference type="eggNOG" id="COG1834">
    <property type="taxonomic scope" value="Bacteria"/>
</dbReference>
<evidence type="ECO:0000259" key="6">
    <source>
        <dbReference type="Pfam" id="PF07980"/>
    </source>
</evidence>
<evidence type="ECO:0000256" key="1">
    <source>
        <dbReference type="ARBA" id="ARBA00004442"/>
    </source>
</evidence>
<comment type="caution">
    <text evidence="8">The sequence shown here is derived from an EMBL/GenBank/DDBJ whole genome shotgun (WGS) entry which is preliminary data.</text>
</comment>
<keyword evidence="9" id="KW-1185">Reference proteome</keyword>
<evidence type="ECO:0000313" key="9">
    <source>
        <dbReference type="Proteomes" id="UP000016584"/>
    </source>
</evidence>
<reference evidence="8 9" key="1">
    <citation type="journal article" date="2013" name="Genome Announc.">
        <title>The Draft Genome Sequence of Sphingomonas paucimobilis Strain HER1398 (Proteobacteria), Host to the Giant PAU Phage, Indicates That It Is a Member of the Genus Sphingobacterium (Bacteroidetes).</title>
        <authorList>
            <person name="White R.A.III."/>
            <person name="Suttle C.A."/>
        </authorList>
    </citation>
    <scope>NUCLEOTIDE SEQUENCE [LARGE SCALE GENOMIC DNA]</scope>
    <source>
        <strain evidence="8 9">HER1398</strain>
    </source>
</reference>
<dbReference type="PROSITE" id="PS51257">
    <property type="entry name" value="PROKAR_LIPOPROTEIN"/>
    <property type="match status" value="1"/>
</dbReference>
<dbReference type="PATRIC" id="fig|1346330.5.peg.1770"/>
<gene>
    <name evidence="8" type="ORF">M472_12600</name>
</gene>
<dbReference type="EMBL" id="ATDL01000014">
    <property type="protein sequence ID" value="ERJ59612.1"/>
    <property type="molecule type" value="Genomic_DNA"/>
</dbReference>